<feature type="transmembrane region" description="Helical" evidence="1">
    <location>
        <begin position="55"/>
        <end position="79"/>
    </location>
</feature>
<dbReference type="Proteomes" id="UP001215598">
    <property type="component" value="Unassembled WGS sequence"/>
</dbReference>
<feature type="transmembrane region" description="Helical" evidence="1">
    <location>
        <begin position="91"/>
        <end position="108"/>
    </location>
</feature>
<dbReference type="EMBL" id="JARKIB010000005">
    <property type="protein sequence ID" value="KAJ7779711.1"/>
    <property type="molecule type" value="Genomic_DNA"/>
</dbReference>
<sequence length="229" mass="23984">MQHTSTPPPTRHTAMGIPITRIRIAVLSASIVLAAIDLALAAAVTATSTKFATVYFPYAALAIAAAILTFLTLPAMIALENLRPGGPTSMIIVEILWLFFLSILWLATGADAVDFYTAGFWFACGQPEFQDNLEITSCNEISALEGFAFVNWIILLVYSVMLLIMSSAAASRKHTGVWTSSVANAPFGAPAAPTVNMTPMSHGGQVAGVGGHSAGYNTANSVQAGAVHV</sequence>
<reference evidence="2" key="1">
    <citation type="submission" date="2023-03" db="EMBL/GenBank/DDBJ databases">
        <title>Massive genome expansion in bonnet fungi (Mycena s.s.) driven by repeated elements and novel gene families across ecological guilds.</title>
        <authorList>
            <consortium name="Lawrence Berkeley National Laboratory"/>
            <person name="Harder C.B."/>
            <person name="Miyauchi S."/>
            <person name="Viragh M."/>
            <person name="Kuo A."/>
            <person name="Thoen E."/>
            <person name="Andreopoulos B."/>
            <person name="Lu D."/>
            <person name="Skrede I."/>
            <person name="Drula E."/>
            <person name="Henrissat B."/>
            <person name="Morin E."/>
            <person name="Kohler A."/>
            <person name="Barry K."/>
            <person name="LaButti K."/>
            <person name="Morin E."/>
            <person name="Salamov A."/>
            <person name="Lipzen A."/>
            <person name="Mereny Z."/>
            <person name="Hegedus B."/>
            <person name="Baldrian P."/>
            <person name="Stursova M."/>
            <person name="Weitz H."/>
            <person name="Taylor A."/>
            <person name="Grigoriev I.V."/>
            <person name="Nagy L.G."/>
            <person name="Martin F."/>
            <person name="Kauserud H."/>
        </authorList>
    </citation>
    <scope>NUCLEOTIDE SEQUENCE</scope>
    <source>
        <strain evidence="2">CBHHK182m</strain>
    </source>
</reference>
<gene>
    <name evidence="2" type="ORF">B0H16DRAFT_1499650</name>
</gene>
<feature type="transmembrane region" description="Helical" evidence="1">
    <location>
        <begin position="149"/>
        <end position="170"/>
    </location>
</feature>
<organism evidence="2 3">
    <name type="scientific">Mycena metata</name>
    <dbReference type="NCBI Taxonomy" id="1033252"/>
    <lineage>
        <taxon>Eukaryota</taxon>
        <taxon>Fungi</taxon>
        <taxon>Dikarya</taxon>
        <taxon>Basidiomycota</taxon>
        <taxon>Agaricomycotina</taxon>
        <taxon>Agaricomycetes</taxon>
        <taxon>Agaricomycetidae</taxon>
        <taxon>Agaricales</taxon>
        <taxon>Marasmiineae</taxon>
        <taxon>Mycenaceae</taxon>
        <taxon>Mycena</taxon>
    </lineage>
</organism>
<keyword evidence="1" id="KW-1133">Transmembrane helix</keyword>
<keyword evidence="1" id="KW-0472">Membrane</keyword>
<evidence type="ECO:0000313" key="3">
    <source>
        <dbReference type="Proteomes" id="UP001215598"/>
    </source>
</evidence>
<feature type="transmembrane region" description="Helical" evidence="1">
    <location>
        <begin position="21"/>
        <end position="43"/>
    </location>
</feature>
<evidence type="ECO:0000256" key="1">
    <source>
        <dbReference type="SAM" id="Phobius"/>
    </source>
</evidence>
<protein>
    <recommendedName>
        <fullName evidence="4">MARVEL domain-containing protein</fullName>
    </recommendedName>
</protein>
<keyword evidence="3" id="KW-1185">Reference proteome</keyword>
<comment type="caution">
    <text evidence="2">The sequence shown here is derived from an EMBL/GenBank/DDBJ whole genome shotgun (WGS) entry which is preliminary data.</text>
</comment>
<evidence type="ECO:0000313" key="2">
    <source>
        <dbReference type="EMBL" id="KAJ7779711.1"/>
    </source>
</evidence>
<keyword evidence="1" id="KW-0812">Transmembrane</keyword>
<dbReference type="AlphaFoldDB" id="A0AAD7KBJ7"/>
<name>A0AAD7KBJ7_9AGAR</name>
<evidence type="ECO:0008006" key="4">
    <source>
        <dbReference type="Google" id="ProtNLM"/>
    </source>
</evidence>
<proteinExistence type="predicted"/>
<accession>A0AAD7KBJ7</accession>